<evidence type="ECO:0000313" key="3">
    <source>
        <dbReference type="EMBL" id="AJZ76078.1"/>
    </source>
</evidence>
<evidence type="ECO:0000256" key="1">
    <source>
        <dbReference type="HAMAP-Rule" id="MF_00645"/>
    </source>
</evidence>
<dbReference type="NCBIfam" id="TIGR00296">
    <property type="entry name" value="TIGR00296 family protein"/>
    <property type="match status" value="1"/>
</dbReference>
<dbReference type="Gene3D" id="3.30.700.20">
    <property type="entry name" value="Hypothetical protein ph0010, domain 1"/>
    <property type="match status" value="1"/>
</dbReference>
<dbReference type="PANTHER" id="PTHR13016">
    <property type="entry name" value="AMMECR1 HOMOLOG"/>
    <property type="match status" value="1"/>
</dbReference>
<dbReference type="Gene3D" id="3.30.1490.150">
    <property type="entry name" value="Hypothetical protein ph0010, domain 2"/>
    <property type="match status" value="1"/>
</dbReference>
<dbReference type="InterPro" id="IPR023473">
    <property type="entry name" value="AMMECR1"/>
</dbReference>
<feature type="domain" description="AMMECR1" evidence="2">
    <location>
        <begin position="9"/>
        <end position="198"/>
    </location>
</feature>
<proteinExistence type="inferred from homology"/>
<dbReference type="PANTHER" id="PTHR13016:SF0">
    <property type="entry name" value="AMME SYNDROME CANDIDATE GENE 1 PROTEIN"/>
    <property type="match status" value="1"/>
</dbReference>
<dbReference type="SUPFAM" id="SSF143447">
    <property type="entry name" value="AMMECR1-like"/>
    <property type="match status" value="1"/>
</dbReference>
<dbReference type="InterPro" id="IPR002733">
    <property type="entry name" value="AMMECR1_domain"/>
</dbReference>
<dbReference type="EMBL" id="CP011097">
    <property type="protein sequence ID" value="AJZ76078.1"/>
    <property type="molecule type" value="Genomic_DNA"/>
</dbReference>
<dbReference type="Proteomes" id="UP000266745">
    <property type="component" value="Chromosome"/>
</dbReference>
<dbReference type="KEGG" id="tah:SU86_006505"/>
<name>A0A3G1B1S1_9ARCH</name>
<dbReference type="RefSeq" id="WP_048186716.1">
    <property type="nucleotide sequence ID" value="NZ_CP011097.1"/>
</dbReference>
<evidence type="ECO:0000313" key="4">
    <source>
        <dbReference type="Proteomes" id="UP000266745"/>
    </source>
</evidence>
<sequence length="201" mass="22475">MTRYDISDEDGKFLVSTARKIVTEFLRSGHKPRLDKDVESKLSFDVGIFVTLNSNDDLRGCIGFPLPKKLSQALPEAAIAAATEDPRFSPVEPHELDSITFEVTILTPPAEITVDDPQELLSKIKVGRDGLIIKQGYHSGLLLPQVPVEYGWSEEKFLEHTCQKAGLPSSCWKEKGTQVFSFEGIIFKEEKPNGMIIREKL</sequence>
<dbReference type="HAMAP" id="MF_00645">
    <property type="entry name" value="AMMECR1"/>
    <property type="match status" value="1"/>
</dbReference>
<dbReference type="NCBIfam" id="TIGR04335">
    <property type="entry name" value="AmmeMemoSam_A"/>
    <property type="match status" value="1"/>
</dbReference>
<dbReference type="PROSITE" id="PS51112">
    <property type="entry name" value="AMMECR1"/>
    <property type="match status" value="1"/>
</dbReference>
<dbReference type="OrthoDB" id="25187at2157"/>
<protein>
    <recommendedName>
        <fullName evidence="1">Protein SU86_006505</fullName>
    </recommendedName>
</protein>
<gene>
    <name evidence="3" type="ORF">SU86_006505</name>
</gene>
<organism evidence="3 4">
    <name type="scientific">Candidatus Nitrosotenuis cloacae</name>
    <dbReference type="NCBI Taxonomy" id="1603555"/>
    <lineage>
        <taxon>Archaea</taxon>
        <taxon>Nitrososphaerota</taxon>
        <taxon>Candidatus Nitrosotenuis</taxon>
    </lineage>
</organism>
<dbReference type="InterPro" id="IPR023472">
    <property type="entry name" value="Uncharacterised_MJ0810"/>
</dbReference>
<evidence type="ECO:0000259" key="2">
    <source>
        <dbReference type="PROSITE" id="PS51112"/>
    </source>
</evidence>
<dbReference type="InterPro" id="IPR027623">
    <property type="entry name" value="AmmeMemoSam_A"/>
</dbReference>
<dbReference type="AlphaFoldDB" id="A0A3G1B1S1"/>
<dbReference type="STRING" id="1603555.SU86_006505"/>
<reference evidence="3 4" key="1">
    <citation type="journal article" date="2016" name="Sci. Rep.">
        <title>A novel ammonia-oxidizing archaeon from wastewater treatment plant: Its enrichment, physiological and genomic characteristics.</title>
        <authorList>
            <person name="Li Y."/>
            <person name="Ding K."/>
            <person name="Wen X."/>
            <person name="Zhang B."/>
            <person name="Shen B."/>
            <person name="Yang Y."/>
        </authorList>
    </citation>
    <scope>NUCLEOTIDE SEQUENCE [LARGE SCALE GENOMIC DNA]</scope>
    <source>
        <strain evidence="3 4">SAT1</strain>
    </source>
</reference>
<dbReference type="InterPro" id="IPR027485">
    <property type="entry name" value="AMMECR1_N"/>
</dbReference>
<accession>A0A3G1B1S1</accession>
<keyword evidence="4" id="KW-1185">Reference proteome</keyword>
<dbReference type="InterPro" id="IPR036071">
    <property type="entry name" value="AMMECR1_dom_sf"/>
</dbReference>
<dbReference type="GeneID" id="24874201"/>
<dbReference type="Pfam" id="PF01871">
    <property type="entry name" value="AMMECR1"/>
    <property type="match status" value="1"/>
</dbReference>